<comment type="caution">
    <text evidence="1">The sequence shown here is derived from an EMBL/GenBank/DDBJ whole genome shotgun (WGS) entry which is preliminary data.</text>
</comment>
<sequence>MTESGGLRHFPRNLEIFSIGLNVGVGQWGCGGVDHIIYTNNYIYIFKTRPLQCIRARIRVRIRLTPFSLFTSTSATETRFQTFLSLDPTTTSDQPPSISWAVCCLLHHRDGHLCCLLLHTSVISLLY</sequence>
<proteinExistence type="predicted"/>
<keyword evidence="2" id="KW-1185">Reference proteome</keyword>
<evidence type="ECO:0000313" key="1">
    <source>
        <dbReference type="EMBL" id="KAI3724677.1"/>
    </source>
</evidence>
<reference evidence="1 2" key="2">
    <citation type="journal article" date="2022" name="Mol. Ecol. Resour.">
        <title>The genomes of chicory, endive, great burdock and yacon provide insights into Asteraceae paleo-polyploidization history and plant inulin production.</title>
        <authorList>
            <person name="Fan W."/>
            <person name="Wang S."/>
            <person name="Wang H."/>
            <person name="Wang A."/>
            <person name="Jiang F."/>
            <person name="Liu H."/>
            <person name="Zhao H."/>
            <person name="Xu D."/>
            <person name="Zhang Y."/>
        </authorList>
    </citation>
    <scope>NUCLEOTIDE SEQUENCE [LARGE SCALE GENOMIC DNA]</scope>
    <source>
        <strain evidence="2">cv. Punajuju</strain>
        <tissue evidence="1">Leaves</tissue>
    </source>
</reference>
<reference evidence="2" key="1">
    <citation type="journal article" date="2022" name="Mol. Ecol. Resour.">
        <title>The genomes of chicory, endive, great burdock and yacon provide insights into Asteraceae palaeo-polyploidization history and plant inulin production.</title>
        <authorList>
            <person name="Fan W."/>
            <person name="Wang S."/>
            <person name="Wang H."/>
            <person name="Wang A."/>
            <person name="Jiang F."/>
            <person name="Liu H."/>
            <person name="Zhao H."/>
            <person name="Xu D."/>
            <person name="Zhang Y."/>
        </authorList>
    </citation>
    <scope>NUCLEOTIDE SEQUENCE [LARGE SCALE GENOMIC DNA]</scope>
    <source>
        <strain evidence="2">cv. Punajuju</strain>
    </source>
</reference>
<protein>
    <submittedName>
        <fullName evidence="1">Uncharacterized protein</fullName>
    </submittedName>
</protein>
<gene>
    <name evidence="1" type="ORF">L2E82_36462</name>
</gene>
<accession>A0ACB9BRQ8</accession>
<dbReference type="EMBL" id="CM042014">
    <property type="protein sequence ID" value="KAI3724677.1"/>
    <property type="molecule type" value="Genomic_DNA"/>
</dbReference>
<evidence type="ECO:0000313" key="2">
    <source>
        <dbReference type="Proteomes" id="UP001055811"/>
    </source>
</evidence>
<organism evidence="1 2">
    <name type="scientific">Cichorium intybus</name>
    <name type="common">Chicory</name>
    <dbReference type="NCBI Taxonomy" id="13427"/>
    <lineage>
        <taxon>Eukaryota</taxon>
        <taxon>Viridiplantae</taxon>
        <taxon>Streptophyta</taxon>
        <taxon>Embryophyta</taxon>
        <taxon>Tracheophyta</taxon>
        <taxon>Spermatophyta</taxon>
        <taxon>Magnoliopsida</taxon>
        <taxon>eudicotyledons</taxon>
        <taxon>Gunneridae</taxon>
        <taxon>Pentapetalae</taxon>
        <taxon>asterids</taxon>
        <taxon>campanulids</taxon>
        <taxon>Asterales</taxon>
        <taxon>Asteraceae</taxon>
        <taxon>Cichorioideae</taxon>
        <taxon>Cichorieae</taxon>
        <taxon>Cichoriinae</taxon>
        <taxon>Cichorium</taxon>
    </lineage>
</organism>
<name>A0ACB9BRQ8_CICIN</name>
<dbReference type="Proteomes" id="UP001055811">
    <property type="component" value="Linkage Group LG06"/>
</dbReference>